<evidence type="ECO:0000256" key="2">
    <source>
        <dbReference type="ARBA" id="ARBA00022670"/>
    </source>
</evidence>
<evidence type="ECO:0000313" key="5">
    <source>
        <dbReference type="EMBL" id="KAK1371528.1"/>
    </source>
</evidence>
<dbReference type="SUPFAM" id="SSF54001">
    <property type="entry name" value="Cysteine proteinases"/>
    <property type="match status" value="1"/>
</dbReference>
<dbReference type="EMBL" id="JAUIZM010000008">
    <property type="protein sequence ID" value="KAK1371528.1"/>
    <property type="molecule type" value="Genomic_DNA"/>
</dbReference>
<evidence type="ECO:0000256" key="3">
    <source>
        <dbReference type="ARBA" id="ARBA00022801"/>
    </source>
</evidence>
<dbReference type="InterPro" id="IPR038765">
    <property type="entry name" value="Papain-like_cys_pep_sf"/>
</dbReference>
<reference evidence="5" key="2">
    <citation type="submission" date="2023-05" db="EMBL/GenBank/DDBJ databases">
        <authorList>
            <person name="Schelkunov M.I."/>
        </authorList>
    </citation>
    <scope>NUCLEOTIDE SEQUENCE</scope>
    <source>
        <strain evidence="5">Hsosn_3</strain>
        <tissue evidence="5">Leaf</tissue>
    </source>
</reference>
<organism evidence="5 6">
    <name type="scientific">Heracleum sosnowskyi</name>
    <dbReference type="NCBI Taxonomy" id="360622"/>
    <lineage>
        <taxon>Eukaryota</taxon>
        <taxon>Viridiplantae</taxon>
        <taxon>Streptophyta</taxon>
        <taxon>Embryophyta</taxon>
        <taxon>Tracheophyta</taxon>
        <taxon>Spermatophyta</taxon>
        <taxon>Magnoliopsida</taxon>
        <taxon>eudicotyledons</taxon>
        <taxon>Gunneridae</taxon>
        <taxon>Pentapetalae</taxon>
        <taxon>asterids</taxon>
        <taxon>campanulids</taxon>
        <taxon>Apiales</taxon>
        <taxon>Apiaceae</taxon>
        <taxon>Apioideae</taxon>
        <taxon>apioid superclade</taxon>
        <taxon>Tordylieae</taxon>
        <taxon>Tordyliinae</taxon>
        <taxon>Heracleum</taxon>
    </lineage>
</organism>
<proteinExistence type="inferred from homology"/>
<protein>
    <recommendedName>
        <fullName evidence="4">Ubiquitin-like protease family profile domain-containing protein</fullName>
    </recommendedName>
</protein>
<dbReference type="InterPro" id="IPR003653">
    <property type="entry name" value="Peptidase_C48_C"/>
</dbReference>
<reference evidence="5" key="1">
    <citation type="submission" date="2023-02" db="EMBL/GenBank/DDBJ databases">
        <title>Genome of toxic invasive species Heracleum sosnowskyi carries increased number of genes despite the absence of recent whole-genome duplications.</title>
        <authorList>
            <person name="Schelkunov M."/>
            <person name="Shtratnikova V."/>
            <person name="Makarenko M."/>
            <person name="Klepikova A."/>
            <person name="Omelchenko D."/>
            <person name="Novikova G."/>
            <person name="Obukhova E."/>
            <person name="Bogdanov V."/>
            <person name="Penin A."/>
            <person name="Logacheva M."/>
        </authorList>
    </citation>
    <scope>NUCLEOTIDE SEQUENCE</scope>
    <source>
        <strain evidence="5">Hsosn_3</strain>
        <tissue evidence="5">Leaf</tissue>
    </source>
</reference>
<dbReference type="Proteomes" id="UP001237642">
    <property type="component" value="Unassembled WGS sequence"/>
</dbReference>
<evidence type="ECO:0000313" key="6">
    <source>
        <dbReference type="Proteomes" id="UP001237642"/>
    </source>
</evidence>
<feature type="domain" description="Ubiquitin-like protease family profile" evidence="4">
    <location>
        <begin position="230"/>
        <end position="262"/>
    </location>
</feature>
<evidence type="ECO:0000259" key="4">
    <source>
        <dbReference type="Pfam" id="PF02902"/>
    </source>
</evidence>
<dbReference type="GO" id="GO:0008234">
    <property type="term" value="F:cysteine-type peptidase activity"/>
    <property type="evidence" value="ECO:0007669"/>
    <property type="project" value="InterPro"/>
</dbReference>
<evidence type="ECO:0000256" key="1">
    <source>
        <dbReference type="ARBA" id="ARBA00005234"/>
    </source>
</evidence>
<comment type="similarity">
    <text evidence="1">Belongs to the peptidase C48 family.</text>
</comment>
<dbReference type="Gene3D" id="3.40.395.10">
    <property type="entry name" value="Adenoviral Proteinase, Chain A"/>
    <property type="match status" value="1"/>
</dbReference>
<dbReference type="AlphaFoldDB" id="A0AAD8HRG7"/>
<keyword evidence="3" id="KW-0378">Hydrolase</keyword>
<name>A0AAD8HRG7_9APIA</name>
<sequence length="291" mass="33377">MPNAVWCDSATLLRDRYVFVGNMIAMLYLIFDLDTQKWASPLPESTLSSSFPYGSLCVDDSLYYLTGFGTWKYGTDYEANTNWIDQVDEDDDVGSIEKNKNAIRQEKVKDKEKEKAVESTGVSSKQLGYPLPQDVSHDGVLELVRVAVMLDRVTDLEIEMGPFWDGGPWTEHINKENVLEVPNEQWLSASTLALYIRYLCDQKFRRIYKRGIHLPNLAKFMLGYVDKEHLLFVPYNVSEHWVLVAINTRTENIYFMDPAPKATIVKYKNLKSLVETALKSFRTEDSSEDGI</sequence>
<gene>
    <name evidence="5" type="ORF">POM88_037620</name>
</gene>
<accession>A0AAD8HRG7</accession>
<comment type="caution">
    <text evidence="5">The sequence shown here is derived from an EMBL/GenBank/DDBJ whole genome shotgun (WGS) entry which is preliminary data.</text>
</comment>
<dbReference type="GO" id="GO:0006508">
    <property type="term" value="P:proteolysis"/>
    <property type="evidence" value="ECO:0007669"/>
    <property type="project" value="UniProtKB-KW"/>
</dbReference>
<dbReference type="Pfam" id="PF02902">
    <property type="entry name" value="Peptidase_C48"/>
    <property type="match status" value="1"/>
</dbReference>
<keyword evidence="6" id="KW-1185">Reference proteome</keyword>
<keyword evidence="2" id="KW-0645">Protease</keyword>